<organism evidence="8 9">
    <name type="scientific">Brevibacterium pityocampae</name>
    <dbReference type="NCBI Taxonomy" id="506594"/>
    <lineage>
        <taxon>Bacteria</taxon>
        <taxon>Bacillati</taxon>
        <taxon>Actinomycetota</taxon>
        <taxon>Actinomycetes</taxon>
        <taxon>Micrococcales</taxon>
        <taxon>Brevibacteriaceae</taxon>
        <taxon>Brevibacterium</taxon>
    </lineage>
</organism>
<dbReference type="EC" id="2.1.1.297" evidence="5"/>
<feature type="binding site" evidence="5">
    <location>
        <position position="148"/>
    </location>
    <ligand>
        <name>S-adenosyl-L-methionine</name>
        <dbReference type="ChEBI" id="CHEBI:59789"/>
    </ligand>
</feature>
<dbReference type="RefSeq" id="WP_345031395.1">
    <property type="nucleotide sequence ID" value="NZ_BAABGL010000010.1"/>
</dbReference>
<dbReference type="InterPro" id="IPR029063">
    <property type="entry name" value="SAM-dependent_MTases_sf"/>
</dbReference>
<keyword evidence="9" id="KW-1185">Reference proteome</keyword>
<dbReference type="PROSITE" id="PS00092">
    <property type="entry name" value="N6_MTASE"/>
    <property type="match status" value="1"/>
</dbReference>
<dbReference type="Gene3D" id="3.40.50.150">
    <property type="entry name" value="Vaccinia Virus protein VP39"/>
    <property type="match status" value="1"/>
</dbReference>
<protein>
    <recommendedName>
        <fullName evidence="5">Release factor glutamine methyltransferase</fullName>
        <shortName evidence="5">RF MTase</shortName>
        <ecNumber evidence="5">2.1.1.297</ecNumber>
    </recommendedName>
    <alternativeName>
        <fullName evidence="5">N5-glutamine methyltransferase PrmC</fullName>
    </alternativeName>
    <alternativeName>
        <fullName evidence="5">Protein-(glutamine-N5) MTase PrmC</fullName>
    </alternativeName>
    <alternativeName>
        <fullName evidence="5">Protein-glutamine N-methyltransferase PrmC</fullName>
    </alternativeName>
</protein>
<comment type="catalytic activity">
    <reaction evidence="4 5">
        <text>L-glutaminyl-[peptide chain release factor] + S-adenosyl-L-methionine = N(5)-methyl-L-glutaminyl-[peptide chain release factor] + S-adenosyl-L-homocysteine + H(+)</text>
        <dbReference type="Rhea" id="RHEA:42896"/>
        <dbReference type="Rhea" id="RHEA-COMP:10271"/>
        <dbReference type="Rhea" id="RHEA-COMP:10272"/>
        <dbReference type="ChEBI" id="CHEBI:15378"/>
        <dbReference type="ChEBI" id="CHEBI:30011"/>
        <dbReference type="ChEBI" id="CHEBI:57856"/>
        <dbReference type="ChEBI" id="CHEBI:59789"/>
        <dbReference type="ChEBI" id="CHEBI:61891"/>
        <dbReference type="EC" id="2.1.1.297"/>
    </reaction>
</comment>
<evidence type="ECO:0000313" key="9">
    <source>
        <dbReference type="Proteomes" id="UP001500642"/>
    </source>
</evidence>
<evidence type="ECO:0000259" key="7">
    <source>
        <dbReference type="Pfam" id="PF17827"/>
    </source>
</evidence>
<dbReference type="Pfam" id="PF17827">
    <property type="entry name" value="PrmC_N"/>
    <property type="match status" value="1"/>
</dbReference>
<comment type="caution">
    <text evidence="5">Lacks conserved residue(s) required for the propagation of feature annotation.</text>
</comment>
<feature type="binding site" evidence="5">
    <location>
        <begin position="197"/>
        <end position="200"/>
    </location>
    <ligand>
        <name>substrate</name>
    </ligand>
</feature>
<reference evidence="9" key="1">
    <citation type="journal article" date="2019" name="Int. J. Syst. Evol. Microbiol.">
        <title>The Global Catalogue of Microorganisms (GCM) 10K type strain sequencing project: providing services to taxonomists for standard genome sequencing and annotation.</title>
        <authorList>
            <consortium name="The Broad Institute Genomics Platform"/>
            <consortium name="The Broad Institute Genome Sequencing Center for Infectious Disease"/>
            <person name="Wu L."/>
            <person name="Ma J."/>
        </authorList>
    </citation>
    <scope>NUCLEOTIDE SEQUENCE [LARGE SCALE GENOMIC DNA]</scope>
    <source>
        <strain evidence="9">JCM 17808</strain>
    </source>
</reference>
<keyword evidence="3 5" id="KW-0949">S-adenosyl-L-methionine</keyword>
<feature type="domain" description="Methyltransferase small" evidence="6">
    <location>
        <begin position="102"/>
        <end position="200"/>
    </location>
</feature>
<dbReference type="InterPro" id="IPR007848">
    <property type="entry name" value="Small_mtfrase_dom"/>
</dbReference>
<dbReference type="HAMAP" id="MF_02126">
    <property type="entry name" value="RF_methyltr_PrmC"/>
    <property type="match status" value="1"/>
</dbReference>
<dbReference type="InterPro" id="IPR040758">
    <property type="entry name" value="PrmC_N"/>
</dbReference>
<feature type="binding site" evidence="5">
    <location>
        <position position="197"/>
    </location>
    <ligand>
        <name>S-adenosyl-L-methionine</name>
        <dbReference type="ChEBI" id="CHEBI:59789"/>
    </ligand>
</feature>
<evidence type="ECO:0000256" key="4">
    <source>
        <dbReference type="ARBA" id="ARBA00048391"/>
    </source>
</evidence>
<dbReference type="Gene3D" id="1.10.8.10">
    <property type="entry name" value="DNA helicase RuvA subunit, C-terminal domain"/>
    <property type="match status" value="1"/>
</dbReference>
<evidence type="ECO:0000256" key="2">
    <source>
        <dbReference type="ARBA" id="ARBA00022679"/>
    </source>
</evidence>
<accession>A0ABP8JGH2</accession>
<evidence type="ECO:0000256" key="3">
    <source>
        <dbReference type="ARBA" id="ARBA00022691"/>
    </source>
</evidence>
<gene>
    <name evidence="5 8" type="primary">prmC</name>
    <name evidence="8" type="ORF">GCM10023167_17060</name>
</gene>
<feature type="domain" description="Release factor glutamine methyltransferase N-terminal" evidence="7">
    <location>
        <begin position="10"/>
        <end position="80"/>
    </location>
</feature>
<evidence type="ECO:0000256" key="5">
    <source>
        <dbReference type="HAMAP-Rule" id="MF_02126"/>
    </source>
</evidence>
<keyword evidence="2 5" id="KW-0808">Transferase</keyword>
<dbReference type="NCBIfam" id="TIGR00536">
    <property type="entry name" value="hemK_fam"/>
    <property type="match status" value="1"/>
</dbReference>
<proteinExistence type="inferred from homology"/>
<dbReference type="GO" id="GO:0008168">
    <property type="term" value="F:methyltransferase activity"/>
    <property type="evidence" value="ECO:0007669"/>
    <property type="project" value="UniProtKB-KW"/>
</dbReference>
<evidence type="ECO:0000313" key="8">
    <source>
        <dbReference type="EMBL" id="GAA4390471.1"/>
    </source>
</evidence>
<dbReference type="Proteomes" id="UP001500642">
    <property type="component" value="Unassembled WGS sequence"/>
</dbReference>
<dbReference type="InterPro" id="IPR050320">
    <property type="entry name" value="N5-glutamine_MTase"/>
</dbReference>
<comment type="function">
    <text evidence="5">Methylates the class 1 translation termination release factors RF1/PrfA and RF2/PrfB on the glutamine residue of the universally conserved GGQ motif.</text>
</comment>
<keyword evidence="1 5" id="KW-0489">Methyltransferase</keyword>
<dbReference type="Pfam" id="PF05175">
    <property type="entry name" value="MTS"/>
    <property type="match status" value="1"/>
</dbReference>
<dbReference type="InterPro" id="IPR002052">
    <property type="entry name" value="DNA_methylase_N6_adenine_CS"/>
</dbReference>
<dbReference type="InterPro" id="IPR019874">
    <property type="entry name" value="RF_methyltr_PrmC"/>
</dbReference>
<comment type="similarity">
    <text evidence="5">Belongs to the protein N5-glutamine methyltransferase family. PrmC subfamily.</text>
</comment>
<dbReference type="PANTHER" id="PTHR18895:SF74">
    <property type="entry name" value="MTRF1L RELEASE FACTOR GLUTAMINE METHYLTRANSFERASE"/>
    <property type="match status" value="1"/>
</dbReference>
<evidence type="ECO:0000259" key="6">
    <source>
        <dbReference type="Pfam" id="PF05175"/>
    </source>
</evidence>
<dbReference type="CDD" id="cd02440">
    <property type="entry name" value="AdoMet_MTases"/>
    <property type="match status" value="1"/>
</dbReference>
<dbReference type="GO" id="GO:0032259">
    <property type="term" value="P:methylation"/>
    <property type="evidence" value="ECO:0007669"/>
    <property type="project" value="UniProtKB-KW"/>
</dbReference>
<comment type="caution">
    <text evidence="8">The sequence shown here is derived from an EMBL/GenBank/DDBJ whole genome shotgun (WGS) entry which is preliminary data.</text>
</comment>
<dbReference type="NCBIfam" id="TIGR03534">
    <property type="entry name" value="RF_mod_PrmC"/>
    <property type="match status" value="1"/>
</dbReference>
<evidence type="ECO:0000256" key="1">
    <source>
        <dbReference type="ARBA" id="ARBA00022603"/>
    </source>
</evidence>
<dbReference type="InterPro" id="IPR004556">
    <property type="entry name" value="HemK-like"/>
</dbReference>
<name>A0ABP8JGH2_9MICO</name>
<dbReference type="EMBL" id="BAABGL010000010">
    <property type="protein sequence ID" value="GAA4390471.1"/>
    <property type="molecule type" value="Genomic_DNA"/>
</dbReference>
<sequence length="294" mass="30711">MPAPTPDAVLAVTADRLREAAVPSPSADARLLLAHAWDCTPGELGLRSLRGTAVPEPVRARLADLLERRCAREPLQHITGSAAFRYLELAVGPGVFIPRPETELLVDQVIAAARGIERPRILDLCTGSGAIALAVATEVPGSTVVAVEKEEAALAAAHRNVDTHRHAVAAAGSTVTLLAADIRELPEIGAFDVLVSNPPYIPAGRTPDAPEVGEHDPASALFGGGADGMELPAAVVRAGVRVLRPGGTIVVEHDDTQGAALRTLLTASGFTGARTHRDYTDRDRFTTAALPEES</sequence>
<dbReference type="PANTHER" id="PTHR18895">
    <property type="entry name" value="HEMK METHYLTRANSFERASE"/>
    <property type="match status" value="1"/>
</dbReference>
<dbReference type="SUPFAM" id="SSF53335">
    <property type="entry name" value="S-adenosyl-L-methionine-dependent methyltransferases"/>
    <property type="match status" value="1"/>
</dbReference>